<dbReference type="InterPro" id="IPR029020">
    <property type="entry name" value="Ammonium/urea_transptr"/>
</dbReference>
<evidence type="ECO:0000256" key="7">
    <source>
        <dbReference type="ARBA" id="ARBA00023177"/>
    </source>
</evidence>
<dbReference type="eggNOG" id="COG0004">
    <property type="taxonomic scope" value="Bacteria"/>
</dbReference>
<dbReference type="InterPro" id="IPR018047">
    <property type="entry name" value="Ammonium_transpt_CS"/>
</dbReference>
<evidence type="ECO:0000313" key="10">
    <source>
        <dbReference type="EMBL" id="GAB60885.1"/>
    </source>
</evidence>
<feature type="transmembrane region" description="Helical" evidence="8">
    <location>
        <begin position="276"/>
        <end position="299"/>
    </location>
</feature>
<dbReference type="Pfam" id="PF00909">
    <property type="entry name" value="Ammonium_transp"/>
    <property type="match status" value="1"/>
</dbReference>
<comment type="caution">
    <text evidence="10">The sequence shown here is derived from an EMBL/GenBank/DDBJ whole genome shotgun (WGS) entry which is preliminary data.</text>
</comment>
<dbReference type="SUPFAM" id="SSF111352">
    <property type="entry name" value="Ammonium transporter"/>
    <property type="match status" value="1"/>
</dbReference>
<dbReference type="PANTHER" id="PTHR11730">
    <property type="entry name" value="AMMONIUM TRANSPORTER"/>
    <property type="match status" value="1"/>
</dbReference>
<feature type="transmembrane region" description="Helical" evidence="8">
    <location>
        <begin position="165"/>
        <end position="186"/>
    </location>
</feature>
<dbReference type="Proteomes" id="UP000002985">
    <property type="component" value="Unassembled WGS sequence"/>
</dbReference>
<feature type="transmembrane region" description="Helical" evidence="8">
    <location>
        <begin position="246"/>
        <end position="270"/>
    </location>
</feature>
<name>I3IGP0_9BACT</name>
<dbReference type="OrthoDB" id="9814202at2"/>
<dbReference type="STRING" id="247490.KSU1_B0028"/>
<feature type="transmembrane region" description="Helical" evidence="8">
    <location>
        <begin position="306"/>
        <end position="324"/>
    </location>
</feature>
<sequence>MRKYFFVFTLFIGLLIFLIKGTFAGDPGGTRTYSDSILGLKFSVNFAWTLLCAFLVFNMQAGFTFLGAGFLQKKNTLNYLAMSFADFCIGSIVFWLFGFALMFGGSKLAPGLSWGNQFIGYSGFLLIGDSYDVSASVLWIFQMMFAASACTIVTGAVAERIKFHIHIIYSAFLCGVIYPLFGHWMWGKGWLELLPFGAGARDFAGSGIVHGMGGLIAFVAAWMIGPRFGKYNPDGSPNVIQGHNMVYIVIGTLILIFGWFGFNAGSALAITELRIAVVSVNTFLSAVAGAITLLYFSYFKTTKSDVIMTCNGALAGCVAITASGAYVPHWAAIIIGVIASLITRTSLYFIESKLKIDDPVGAISVHGANGIWGLLSVGIFSDGTYGGVRGLITGSGWQLLAQFIACVTLITWCLVVGFLFFFALKRSFGLRVPVNIERSGIDIYEHGASCYPGL</sequence>
<keyword evidence="5 8" id="KW-1133">Transmembrane helix</keyword>
<organism evidence="10 11">
    <name type="scientific">Candidatus Jettenia caeni</name>
    <dbReference type="NCBI Taxonomy" id="247490"/>
    <lineage>
        <taxon>Bacteria</taxon>
        <taxon>Pseudomonadati</taxon>
        <taxon>Planctomycetota</taxon>
        <taxon>Candidatus Brocadiia</taxon>
        <taxon>Candidatus Brocadiales</taxon>
        <taxon>Candidatus Brocadiaceae</taxon>
        <taxon>Candidatus Jettenia</taxon>
    </lineage>
</organism>
<keyword evidence="3 8" id="KW-0813">Transport</keyword>
<gene>
    <name evidence="10" type="ORF">KSU1_B0028</name>
</gene>
<feature type="transmembrane region" description="Helical" evidence="8">
    <location>
        <begin position="400"/>
        <end position="424"/>
    </location>
</feature>
<keyword evidence="11" id="KW-1185">Reference proteome</keyword>
<dbReference type="EMBL" id="BAFH01000002">
    <property type="protein sequence ID" value="GAB60885.1"/>
    <property type="molecule type" value="Genomic_DNA"/>
</dbReference>
<keyword evidence="4 8" id="KW-0812">Transmembrane</keyword>
<accession>I3IGP0</accession>
<comment type="subcellular location">
    <subcellularLocation>
        <location evidence="8">Cell membrane</location>
        <topology evidence="8">Multi-pass membrane protein</topology>
    </subcellularLocation>
    <subcellularLocation>
        <location evidence="1">Membrane</location>
        <topology evidence="1">Multi-pass membrane protein</topology>
    </subcellularLocation>
</comment>
<evidence type="ECO:0000256" key="5">
    <source>
        <dbReference type="ARBA" id="ARBA00022989"/>
    </source>
</evidence>
<feature type="transmembrane region" description="Helical" evidence="8">
    <location>
        <begin position="48"/>
        <end position="71"/>
    </location>
</feature>
<dbReference type="PROSITE" id="PS01219">
    <property type="entry name" value="AMMONIUM_TRANSP"/>
    <property type="match status" value="1"/>
</dbReference>
<dbReference type="AlphaFoldDB" id="I3IGP0"/>
<dbReference type="GO" id="GO:0008519">
    <property type="term" value="F:ammonium channel activity"/>
    <property type="evidence" value="ECO:0007669"/>
    <property type="project" value="InterPro"/>
</dbReference>
<evidence type="ECO:0000256" key="2">
    <source>
        <dbReference type="ARBA" id="ARBA00005887"/>
    </source>
</evidence>
<evidence type="ECO:0000256" key="4">
    <source>
        <dbReference type="ARBA" id="ARBA00022692"/>
    </source>
</evidence>
<proteinExistence type="inferred from homology"/>
<dbReference type="GO" id="GO:0097272">
    <property type="term" value="P:ammonium homeostasis"/>
    <property type="evidence" value="ECO:0007669"/>
    <property type="project" value="TreeGrafter"/>
</dbReference>
<feature type="transmembrane region" description="Helical" evidence="8">
    <location>
        <begin position="137"/>
        <end position="158"/>
    </location>
</feature>
<reference evidence="10 11" key="1">
    <citation type="journal article" date="2012" name="FEBS Lett.">
        <title>Anammox organism KSU-1 expresses a NirK-type copper-containing nitrite reductase instead of a NirS-type with cytochrome cd1.</title>
        <authorList>
            <person name="Hira D."/>
            <person name="Toh H."/>
            <person name="Migita C.T."/>
            <person name="Okubo H."/>
            <person name="Nishiyama T."/>
            <person name="Hattori M."/>
            <person name="Furukawa K."/>
            <person name="Fujii T."/>
        </authorList>
    </citation>
    <scope>NUCLEOTIDE SEQUENCE [LARGE SCALE GENOMIC DNA]</scope>
</reference>
<keyword evidence="6 8" id="KW-0472">Membrane</keyword>
<feature type="transmembrane region" description="Helical" evidence="8">
    <location>
        <begin position="83"/>
        <end position="104"/>
    </location>
</feature>
<evidence type="ECO:0000256" key="3">
    <source>
        <dbReference type="ARBA" id="ARBA00022448"/>
    </source>
</evidence>
<comment type="similarity">
    <text evidence="2 8">Belongs to the ammonia transporter channel (TC 1.A.11.2) family.</text>
</comment>
<dbReference type="NCBIfam" id="TIGR00836">
    <property type="entry name" value="amt"/>
    <property type="match status" value="1"/>
</dbReference>
<dbReference type="InterPro" id="IPR001905">
    <property type="entry name" value="Ammonium_transpt"/>
</dbReference>
<evidence type="ECO:0000259" key="9">
    <source>
        <dbReference type="Pfam" id="PF00909"/>
    </source>
</evidence>
<keyword evidence="7 8" id="KW-0924">Ammonia transport</keyword>
<dbReference type="InterPro" id="IPR024041">
    <property type="entry name" value="NH4_transpt_AmtB-like_dom"/>
</dbReference>
<feature type="transmembrane region" description="Helical" evidence="8">
    <location>
        <begin position="362"/>
        <end position="380"/>
    </location>
</feature>
<dbReference type="GO" id="GO:0005886">
    <property type="term" value="C:plasma membrane"/>
    <property type="evidence" value="ECO:0007669"/>
    <property type="project" value="UniProtKB-SubCell"/>
</dbReference>
<feature type="transmembrane region" description="Helical" evidence="8">
    <location>
        <begin position="330"/>
        <end position="350"/>
    </location>
</feature>
<evidence type="ECO:0000256" key="6">
    <source>
        <dbReference type="ARBA" id="ARBA00023136"/>
    </source>
</evidence>
<protein>
    <recommendedName>
        <fullName evidence="8">Ammonium transporter</fullName>
    </recommendedName>
</protein>
<evidence type="ECO:0000313" key="11">
    <source>
        <dbReference type="Proteomes" id="UP000002985"/>
    </source>
</evidence>
<evidence type="ECO:0000256" key="1">
    <source>
        <dbReference type="ARBA" id="ARBA00004141"/>
    </source>
</evidence>
<dbReference type="PANTHER" id="PTHR11730:SF6">
    <property type="entry name" value="AMMONIUM TRANSPORTER"/>
    <property type="match status" value="1"/>
</dbReference>
<evidence type="ECO:0000256" key="8">
    <source>
        <dbReference type="RuleBase" id="RU362002"/>
    </source>
</evidence>
<feature type="domain" description="Ammonium transporter AmtB-like" evidence="9">
    <location>
        <begin position="47"/>
        <end position="451"/>
    </location>
</feature>
<feature type="transmembrane region" description="Helical" evidence="8">
    <location>
        <begin position="206"/>
        <end position="225"/>
    </location>
</feature>
<dbReference type="Gene3D" id="1.10.3430.10">
    <property type="entry name" value="Ammonium transporter AmtB like domains"/>
    <property type="match status" value="1"/>
</dbReference>